<dbReference type="EMBL" id="JXTC01000402">
    <property type="protein sequence ID" value="PON56962.1"/>
    <property type="molecule type" value="Genomic_DNA"/>
</dbReference>
<comment type="caution">
    <text evidence="1">The sequence shown here is derived from an EMBL/GenBank/DDBJ whole genome shotgun (WGS) entry which is preliminary data.</text>
</comment>
<gene>
    <name evidence="1" type="ORF">TorRG33x02_294820</name>
</gene>
<dbReference type="Proteomes" id="UP000237000">
    <property type="component" value="Unassembled WGS sequence"/>
</dbReference>
<dbReference type="InParanoid" id="A0A2P5C7D0"/>
<organism evidence="1 2">
    <name type="scientific">Trema orientale</name>
    <name type="common">Charcoal tree</name>
    <name type="synonym">Celtis orientalis</name>
    <dbReference type="NCBI Taxonomy" id="63057"/>
    <lineage>
        <taxon>Eukaryota</taxon>
        <taxon>Viridiplantae</taxon>
        <taxon>Streptophyta</taxon>
        <taxon>Embryophyta</taxon>
        <taxon>Tracheophyta</taxon>
        <taxon>Spermatophyta</taxon>
        <taxon>Magnoliopsida</taxon>
        <taxon>eudicotyledons</taxon>
        <taxon>Gunneridae</taxon>
        <taxon>Pentapetalae</taxon>
        <taxon>rosids</taxon>
        <taxon>fabids</taxon>
        <taxon>Rosales</taxon>
        <taxon>Cannabaceae</taxon>
        <taxon>Trema</taxon>
    </lineage>
</organism>
<reference evidence="2" key="1">
    <citation type="submission" date="2016-06" db="EMBL/GenBank/DDBJ databases">
        <title>Parallel loss of symbiosis genes in relatives of nitrogen-fixing non-legume Parasponia.</title>
        <authorList>
            <person name="Van Velzen R."/>
            <person name="Holmer R."/>
            <person name="Bu F."/>
            <person name="Rutten L."/>
            <person name="Van Zeijl A."/>
            <person name="Liu W."/>
            <person name="Santuari L."/>
            <person name="Cao Q."/>
            <person name="Sharma T."/>
            <person name="Shen D."/>
            <person name="Roswanjaya Y."/>
            <person name="Wardhani T."/>
            <person name="Kalhor M.S."/>
            <person name="Jansen J."/>
            <person name="Van den Hoogen J."/>
            <person name="Gungor B."/>
            <person name="Hartog M."/>
            <person name="Hontelez J."/>
            <person name="Verver J."/>
            <person name="Yang W.-C."/>
            <person name="Schijlen E."/>
            <person name="Repin R."/>
            <person name="Schilthuizen M."/>
            <person name="Schranz E."/>
            <person name="Heidstra R."/>
            <person name="Miyata K."/>
            <person name="Fedorova E."/>
            <person name="Kohlen W."/>
            <person name="Bisseling T."/>
            <person name="Smit S."/>
            <person name="Geurts R."/>
        </authorList>
    </citation>
    <scope>NUCLEOTIDE SEQUENCE [LARGE SCALE GENOMIC DNA]</scope>
    <source>
        <strain evidence="2">cv. RG33-2</strain>
    </source>
</reference>
<sequence>MLKLAKLHIIENFLLGNQGRIMNKDEHVDILDVH</sequence>
<keyword evidence="2" id="KW-1185">Reference proteome</keyword>
<dbReference type="AlphaFoldDB" id="A0A2P5C7D0"/>
<evidence type="ECO:0000313" key="1">
    <source>
        <dbReference type="EMBL" id="PON56962.1"/>
    </source>
</evidence>
<accession>A0A2P5C7D0</accession>
<protein>
    <submittedName>
        <fullName evidence="1">Uncharacterized protein</fullName>
    </submittedName>
</protein>
<proteinExistence type="predicted"/>
<evidence type="ECO:0000313" key="2">
    <source>
        <dbReference type="Proteomes" id="UP000237000"/>
    </source>
</evidence>
<dbReference type="OrthoDB" id="1930729at2759"/>
<name>A0A2P5C7D0_TREOI</name>